<dbReference type="Pfam" id="PF24883">
    <property type="entry name" value="NPHP3_N"/>
    <property type="match status" value="1"/>
</dbReference>
<dbReference type="PANTHER" id="PTHR10039">
    <property type="entry name" value="AMELOGENIN"/>
    <property type="match status" value="1"/>
</dbReference>
<comment type="caution">
    <text evidence="3">The sequence shown here is derived from an EMBL/GenBank/DDBJ whole genome shotgun (WGS) entry which is preliminary data.</text>
</comment>
<protein>
    <recommendedName>
        <fullName evidence="2">Nephrocystin 3-like N-terminal domain-containing protein</fullName>
    </recommendedName>
</protein>
<gene>
    <name evidence="3" type="ORF">NP233_g169</name>
</gene>
<sequence>MDPLKGAHDFIINCSEFIAPQNIHQSINASSATGVDILLGASTPEAAVDSGERVHDPSCYPGTREQYIQDIIEWASTTLNNDSNRLPIYWMHGPAGVGKSAIAQTCAQKLKDSGHLGAAFFFSISGRRNDHTRFFPTIAHQLSTVLADYREIGAEVSLGKEVLTRSIFIDGLDECECKEAQVEIIKIIAGSVSEESTPFRWAVFSRAEPQIISTFELSHIFPYCSSVLLPISRNTDHDIERYLRGGFRNILLRRNLVLHSTWPPDEDIKKLVDAAAGLFAYASTVLRYIDVRSVSRFQETLQNVLEIIVQPRSHQPEKTPFSDLDRLYTLIMQRVPEDIRPSMHLLFHSMLSLDWYDGRRESVAVVCNALGISEATFQCIYNHLRAVIVFYEPPCLFNSGDMDIDLARSFFEQGSSFKSSPLLETKLHEVHGTTWFLHKSFCDFLLDPSRSSAAWDLDGSKKKYFQHCFRRSQHYSSSYVIKGSCLATNTNRSSDTFLSWAQDSEFVDSHVIFGRFPSTSVDQSFLMVSDHRKSVIADLMFGKRRDKLSIRERTLPLGRFESFESTVFRSIQSEDLRAFEYANFLRSLTYLIEYGVIRSYHFKLPSAVAAVNNLFFIHKPGKKRGLYELGRGEKSVIWYWEFDAKKQYFHDFVTVDFTEAMGIYKSEGPKIWENLPSPDDA</sequence>
<accession>A0AAD5W735</accession>
<dbReference type="InterPro" id="IPR056884">
    <property type="entry name" value="NPHP3-like_N"/>
</dbReference>
<dbReference type="PANTHER" id="PTHR10039:SF14">
    <property type="entry name" value="NACHT DOMAIN-CONTAINING PROTEIN"/>
    <property type="match status" value="1"/>
</dbReference>
<dbReference type="InterPro" id="IPR027417">
    <property type="entry name" value="P-loop_NTPase"/>
</dbReference>
<evidence type="ECO:0000313" key="4">
    <source>
        <dbReference type="Proteomes" id="UP001213000"/>
    </source>
</evidence>
<organism evidence="3 4">
    <name type="scientific">Leucocoprinus birnbaumii</name>
    <dbReference type="NCBI Taxonomy" id="56174"/>
    <lineage>
        <taxon>Eukaryota</taxon>
        <taxon>Fungi</taxon>
        <taxon>Dikarya</taxon>
        <taxon>Basidiomycota</taxon>
        <taxon>Agaricomycotina</taxon>
        <taxon>Agaricomycetes</taxon>
        <taxon>Agaricomycetidae</taxon>
        <taxon>Agaricales</taxon>
        <taxon>Agaricineae</taxon>
        <taxon>Agaricaceae</taxon>
        <taxon>Leucocoprinus</taxon>
    </lineage>
</organism>
<dbReference type="AlphaFoldDB" id="A0AAD5W735"/>
<reference evidence="3" key="1">
    <citation type="submission" date="2022-07" db="EMBL/GenBank/DDBJ databases">
        <title>Genome Sequence of Leucocoprinus birnbaumii.</title>
        <authorList>
            <person name="Buettner E."/>
        </authorList>
    </citation>
    <scope>NUCLEOTIDE SEQUENCE</scope>
    <source>
        <strain evidence="3">VT141</strain>
    </source>
</reference>
<dbReference type="Gene3D" id="3.40.50.300">
    <property type="entry name" value="P-loop containing nucleotide triphosphate hydrolases"/>
    <property type="match status" value="1"/>
</dbReference>
<evidence type="ECO:0000259" key="2">
    <source>
        <dbReference type="Pfam" id="PF24883"/>
    </source>
</evidence>
<dbReference type="SUPFAM" id="SSF52540">
    <property type="entry name" value="P-loop containing nucleoside triphosphate hydrolases"/>
    <property type="match status" value="1"/>
</dbReference>
<evidence type="ECO:0000313" key="3">
    <source>
        <dbReference type="EMBL" id="KAJ3576813.1"/>
    </source>
</evidence>
<proteinExistence type="predicted"/>
<keyword evidence="1" id="KW-0677">Repeat</keyword>
<keyword evidence="4" id="KW-1185">Reference proteome</keyword>
<feature type="domain" description="Nephrocystin 3-like N-terminal" evidence="2">
    <location>
        <begin position="80"/>
        <end position="151"/>
    </location>
</feature>
<dbReference type="EMBL" id="JANIEX010000004">
    <property type="protein sequence ID" value="KAJ3576813.1"/>
    <property type="molecule type" value="Genomic_DNA"/>
</dbReference>
<evidence type="ECO:0000256" key="1">
    <source>
        <dbReference type="ARBA" id="ARBA00022737"/>
    </source>
</evidence>
<dbReference type="Proteomes" id="UP001213000">
    <property type="component" value="Unassembled WGS sequence"/>
</dbReference>
<name>A0AAD5W735_9AGAR</name>